<comment type="caution">
    <text evidence="8">The sequence shown here is derived from an EMBL/GenBank/DDBJ whole genome shotgun (WGS) entry which is preliminary data.</text>
</comment>
<gene>
    <name evidence="8" type="ORF">Rsw2DRAFT_2104</name>
</gene>
<dbReference type="Pfam" id="PF07244">
    <property type="entry name" value="POTRA"/>
    <property type="match status" value="1"/>
</dbReference>
<evidence type="ECO:0000313" key="9">
    <source>
        <dbReference type="Proteomes" id="UP000010121"/>
    </source>
</evidence>
<dbReference type="Pfam" id="PF01103">
    <property type="entry name" value="Omp85"/>
    <property type="match status" value="1"/>
</dbReference>
<evidence type="ECO:0000259" key="7">
    <source>
        <dbReference type="Pfam" id="PF07244"/>
    </source>
</evidence>
<feature type="domain" description="POTRA" evidence="7">
    <location>
        <begin position="206"/>
        <end position="260"/>
    </location>
</feature>
<dbReference type="Gene3D" id="2.40.160.50">
    <property type="entry name" value="membrane protein fhac: a member of the omp85/tpsb transporter family"/>
    <property type="match status" value="1"/>
</dbReference>
<evidence type="ECO:0000256" key="1">
    <source>
        <dbReference type="ARBA" id="ARBA00004370"/>
    </source>
</evidence>
<evidence type="ECO:0000256" key="5">
    <source>
        <dbReference type="SAM" id="SignalP"/>
    </source>
</evidence>
<keyword evidence="2" id="KW-1134">Transmembrane beta strand</keyword>
<feature type="signal peptide" evidence="5">
    <location>
        <begin position="1"/>
        <end position="29"/>
    </location>
</feature>
<dbReference type="GO" id="GO:0019867">
    <property type="term" value="C:outer membrane"/>
    <property type="evidence" value="ECO:0007669"/>
    <property type="project" value="InterPro"/>
</dbReference>
<protein>
    <submittedName>
        <fullName evidence="8">Surface antigen (D15)</fullName>
    </submittedName>
</protein>
<comment type="subcellular location">
    <subcellularLocation>
        <location evidence="1">Membrane</location>
    </subcellularLocation>
</comment>
<evidence type="ECO:0000259" key="6">
    <source>
        <dbReference type="Pfam" id="PF01103"/>
    </source>
</evidence>
<name>C8S235_9RHOB</name>
<proteinExistence type="predicted"/>
<keyword evidence="4" id="KW-0472">Membrane</keyword>
<dbReference type="STRING" id="371731.Rsw2DRAFT_2104"/>
<evidence type="ECO:0000313" key="8">
    <source>
        <dbReference type="EMBL" id="EEW24907.1"/>
    </source>
</evidence>
<dbReference type="PANTHER" id="PTHR12815">
    <property type="entry name" value="SORTING AND ASSEMBLY MACHINERY SAMM50 PROTEIN FAMILY MEMBER"/>
    <property type="match status" value="1"/>
</dbReference>
<dbReference type="InterPro" id="IPR010827">
    <property type="entry name" value="BamA/TamA_POTRA"/>
</dbReference>
<feature type="domain" description="Bacterial surface antigen (D15)" evidence="6">
    <location>
        <begin position="306"/>
        <end position="607"/>
    </location>
</feature>
<dbReference type="AlphaFoldDB" id="C8S235"/>
<accession>C8S235</accession>
<dbReference type="eggNOG" id="COG0729">
    <property type="taxonomic scope" value="Bacteria"/>
</dbReference>
<dbReference type="RefSeq" id="WP_008030771.1">
    <property type="nucleotide sequence ID" value="NZ_ACYY01000013.1"/>
</dbReference>
<dbReference type="Proteomes" id="UP000010121">
    <property type="component" value="Unassembled WGS sequence"/>
</dbReference>
<dbReference type="Gene3D" id="3.10.20.310">
    <property type="entry name" value="membrane protein fhac"/>
    <property type="match status" value="1"/>
</dbReference>
<feature type="chain" id="PRO_5002991442" evidence="5">
    <location>
        <begin position="30"/>
        <end position="607"/>
    </location>
</feature>
<dbReference type="InterPro" id="IPR039910">
    <property type="entry name" value="D15-like"/>
</dbReference>
<evidence type="ECO:0000256" key="2">
    <source>
        <dbReference type="ARBA" id="ARBA00022452"/>
    </source>
</evidence>
<keyword evidence="3" id="KW-0812">Transmembrane</keyword>
<organism evidence="8 9">
    <name type="scientific">Rhodobacter ferrooxidans</name>
    <dbReference type="NCBI Taxonomy" id="371731"/>
    <lineage>
        <taxon>Bacteria</taxon>
        <taxon>Pseudomonadati</taxon>
        <taxon>Pseudomonadota</taxon>
        <taxon>Alphaproteobacteria</taxon>
        <taxon>Rhodobacterales</taxon>
        <taxon>Rhodobacter group</taxon>
        <taxon>Rhodobacter</taxon>
    </lineage>
</organism>
<evidence type="ECO:0000256" key="4">
    <source>
        <dbReference type="ARBA" id="ARBA00023136"/>
    </source>
</evidence>
<keyword evidence="9" id="KW-1185">Reference proteome</keyword>
<dbReference type="EMBL" id="ACYY01000013">
    <property type="protein sequence ID" value="EEW24907.1"/>
    <property type="molecule type" value="Genomic_DNA"/>
</dbReference>
<dbReference type="PANTHER" id="PTHR12815:SF18">
    <property type="entry name" value="SORTING AND ASSEMBLY MACHINERY COMPONENT 50 HOMOLOG"/>
    <property type="match status" value="1"/>
</dbReference>
<reference evidence="8 9" key="1">
    <citation type="submission" date="2009-08" db="EMBL/GenBank/DDBJ databases">
        <title>The draft genome of Rhodobacter sp. SW2.</title>
        <authorList>
            <consortium name="US DOE Joint Genome Institute (JGI-PGF)"/>
            <person name="Lucas S."/>
            <person name="Copeland A."/>
            <person name="Lapidus A."/>
            <person name="Glavina del Rio T."/>
            <person name="Tice H."/>
            <person name="Bruce D."/>
            <person name="Goodwin L."/>
            <person name="Pitluck S."/>
            <person name="Larimer F."/>
            <person name="Land M.L."/>
            <person name="Hauser L."/>
            <person name="Emerson D."/>
        </authorList>
    </citation>
    <scope>NUCLEOTIDE SEQUENCE [LARGE SCALE GENOMIC DNA]</scope>
    <source>
        <strain evidence="8 9">SW2</strain>
    </source>
</reference>
<evidence type="ECO:0000256" key="3">
    <source>
        <dbReference type="ARBA" id="ARBA00022692"/>
    </source>
</evidence>
<keyword evidence="5" id="KW-0732">Signal</keyword>
<dbReference type="InterPro" id="IPR000184">
    <property type="entry name" value="Bac_surfAg_D15"/>
</dbReference>
<sequence>MAGLRAKPRVGRFGAAIAGLMLAAAPAQALDTLVFSVPEVETGLQASLRAASLLLTAKRDGTTDPQDVFAAAQAEYGRLVGALYARGHYSPVIHILIDGREAASIAPLDAPARISRIEVRVQPGPLFTFGSAHVAPLAAGTVLPQGFATGARADSGLVQEAVVAGVEGWRAIGHAKAAAAGQNIVADHARHRLDAEVQLAPGPVLRFGQLAITGQQRMREARIREIAGLPTGDVFSPKALARSAERLRRTGVFRSVSLTEDEAITAPDLLGISAVVVEEKLRRYSFGAELASLEGATLSGTWLHRNLFGGAERLTVSGEVANLGAQTSGVDYKLGVTLDRPATFTPDTTLSFHAEVAHLDQQDYLENSGGLGFGFGHIFTEHLTGRAGLDYTWSEVTDLSGRAVYQHLALPVGLTWDNRDVKLDASKGYYLEAEAKPFLGFGTTDSGLRLKGDARAYRGFGDQGRFVLAGRVQAGVVLGPSLIGTPRDYLFYSGGGGTVRGQPYQSLGVSVLRAFGDQFKTGGMAFLAASVEMRAKVTDKIGVVGFVDAGHVGAMEFFDTLGGWHAGAGLGLRYDTGFGPVRLDVAMPVGGDTGAGVQVYLGLGQAF</sequence>